<protein>
    <submittedName>
        <fullName evidence="1">Uncharacterized protein MANES_15G055300</fullName>
    </submittedName>
</protein>
<evidence type="ECO:0000313" key="1">
    <source>
        <dbReference type="EMBL" id="MBX42860.1"/>
    </source>
</evidence>
<organism evidence="1">
    <name type="scientific">Rhizophora mucronata</name>
    <name type="common">Asiatic mangrove</name>
    <dbReference type="NCBI Taxonomy" id="61149"/>
    <lineage>
        <taxon>Eukaryota</taxon>
        <taxon>Viridiplantae</taxon>
        <taxon>Streptophyta</taxon>
        <taxon>Embryophyta</taxon>
        <taxon>Tracheophyta</taxon>
        <taxon>Spermatophyta</taxon>
        <taxon>Magnoliopsida</taxon>
        <taxon>eudicotyledons</taxon>
        <taxon>Gunneridae</taxon>
        <taxon>Pentapetalae</taxon>
        <taxon>rosids</taxon>
        <taxon>fabids</taxon>
        <taxon>Malpighiales</taxon>
        <taxon>Rhizophoraceae</taxon>
        <taxon>Rhizophora</taxon>
    </lineage>
</organism>
<dbReference type="EMBL" id="GGEC01062376">
    <property type="protein sequence ID" value="MBX42860.1"/>
    <property type="molecule type" value="Transcribed_RNA"/>
</dbReference>
<sequence length="35" mass="4053">MLVERSSRLKKLLKPNQRVLLSQKSPSQDLIFALD</sequence>
<reference evidence="1" key="1">
    <citation type="submission" date="2018-02" db="EMBL/GenBank/DDBJ databases">
        <title>Rhizophora mucronata_Transcriptome.</title>
        <authorList>
            <person name="Meera S.P."/>
            <person name="Sreeshan A."/>
            <person name="Augustine A."/>
        </authorList>
    </citation>
    <scope>NUCLEOTIDE SEQUENCE</scope>
    <source>
        <tissue evidence="1">Leaf</tissue>
    </source>
</reference>
<name>A0A2P2NKE1_RHIMU</name>
<accession>A0A2P2NKE1</accession>
<dbReference type="AlphaFoldDB" id="A0A2P2NKE1"/>
<proteinExistence type="predicted"/>